<feature type="compositionally biased region" description="Basic and acidic residues" evidence="5">
    <location>
        <begin position="278"/>
        <end position="300"/>
    </location>
</feature>
<dbReference type="PANTHER" id="PTHR17598:SF13">
    <property type="entry name" value="DNA POLYMERASE DELTA SUBUNIT 3"/>
    <property type="match status" value="1"/>
</dbReference>
<dbReference type="GO" id="GO:1904161">
    <property type="term" value="P:DNA synthesis involved in UV-damage excision repair"/>
    <property type="evidence" value="ECO:0007669"/>
    <property type="project" value="TreeGrafter"/>
</dbReference>
<dbReference type="KEGG" id="fas:105264466"/>
<feature type="region of interest" description="Disordered" evidence="5">
    <location>
        <begin position="441"/>
        <end position="487"/>
    </location>
</feature>
<evidence type="ECO:0000313" key="7">
    <source>
        <dbReference type="RefSeq" id="XP_011299647.1"/>
    </source>
</evidence>
<dbReference type="GO" id="GO:0043625">
    <property type="term" value="C:delta DNA polymerase complex"/>
    <property type="evidence" value="ECO:0007669"/>
    <property type="project" value="InterPro"/>
</dbReference>
<accession>A0A9R1SYV1</accession>
<keyword evidence="3" id="KW-0235">DNA replication</keyword>
<dbReference type="Proteomes" id="UP000694866">
    <property type="component" value="Unplaced"/>
</dbReference>
<dbReference type="InterPro" id="IPR041913">
    <property type="entry name" value="POLD3_sf"/>
</dbReference>
<proteinExistence type="predicted"/>
<protein>
    <recommendedName>
        <fullName evidence="2">DNA polymerase delta subunit 3</fullName>
    </recommendedName>
</protein>
<evidence type="ECO:0000313" key="6">
    <source>
        <dbReference type="Proteomes" id="UP000694866"/>
    </source>
</evidence>
<feature type="compositionally biased region" description="Basic and acidic residues" evidence="5">
    <location>
        <begin position="453"/>
        <end position="470"/>
    </location>
</feature>
<evidence type="ECO:0000256" key="2">
    <source>
        <dbReference type="ARBA" id="ARBA00017589"/>
    </source>
</evidence>
<feature type="compositionally biased region" description="Basic and acidic residues" evidence="5">
    <location>
        <begin position="310"/>
        <end position="328"/>
    </location>
</feature>
<dbReference type="GO" id="GO:0006297">
    <property type="term" value="P:nucleotide-excision repair, DNA gap filling"/>
    <property type="evidence" value="ECO:0007669"/>
    <property type="project" value="TreeGrafter"/>
</dbReference>
<evidence type="ECO:0000256" key="4">
    <source>
        <dbReference type="ARBA" id="ARBA00023242"/>
    </source>
</evidence>
<feature type="region of interest" description="Disordered" evidence="5">
    <location>
        <begin position="147"/>
        <end position="413"/>
    </location>
</feature>
<dbReference type="Pfam" id="PF09507">
    <property type="entry name" value="CDC27"/>
    <property type="match status" value="1"/>
</dbReference>
<feature type="compositionally biased region" description="Basic and acidic residues" evidence="5">
    <location>
        <begin position="178"/>
        <end position="200"/>
    </location>
</feature>
<reference evidence="7" key="1">
    <citation type="submission" date="2025-08" db="UniProtKB">
        <authorList>
            <consortium name="RefSeq"/>
        </authorList>
    </citation>
    <scope>IDENTIFICATION</scope>
    <source>
        <strain evidence="7">USDA-PBARC FA_bdor</strain>
        <tissue evidence="7">Whole organism</tissue>
    </source>
</reference>
<feature type="compositionally biased region" description="Basic and acidic residues" evidence="5">
    <location>
        <begin position="342"/>
        <end position="364"/>
    </location>
</feature>
<gene>
    <name evidence="7" type="primary">LOC105264466</name>
</gene>
<dbReference type="GO" id="GO:0003887">
    <property type="term" value="F:DNA-directed DNA polymerase activity"/>
    <property type="evidence" value="ECO:0007669"/>
    <property type="project" value="TreeGrafter"/>
</dbReference>
<dbReference type="AlphaFoldDB" id="A0A9R1SYV1"/>
<evidence type="ECO:0000256" key="5">
    <source>
        <dbReference type="SAM" id="MobiDB-lite"/>
    </source>
</evidence>
<feature type="compositionally biased region" description="Polar residues" evidence="5">
    <location>
        <begin position="332"/>
        <end position="341"/>
    </location>
</feature>
<feature type="compositionally biased region" description="Polar residues" evidence="5">
    <location>
        <begin position="476"/>
        <end position="487"/>
    </location>
</feature>
<dbReference type="InterPro" id="IPR019038">
    <property type="entry name" value="POLD3"/>
</dbReference>
<dbReference type="RefSeq" id="XP_011299647.1">
    <property type="nucleotide sequence ID" value="XM_011301345.1"/>
</dbReference>
<organism evidence="6 7">
    <name type="scientific">Fopius arisanus</name>
    <dbReference type="NCBI Taxonomy" id="64838"/>
    <lineage>
        <taxon>Eukaryota</taxon>
        <taxon>Metazoa</taxon>
        <taxon>Ecdysozoa</taxon>
        <taxon>Arthropoda</taxon>
        <taxon>Hexapoda</taxon>
        <taxon>Insecta</taxon>
        <taxon>Pterygota</taxon>
        <taxon>Neoptera</taxon>
        <taxon>Endopterygota</taxon>
        <taxon>Hymenoptera</taxon>
        <taxon>Apocrita</taxon>
        <taxon>Ichneumonoidea</taxon>
        <taxon>Braconidae</taxon>
        <taxon>Opiinae</taxon>
        <taxon>Fopius</taxon>
    </lineage>
</organism>
<sequence>MVKAPMDVYRQTLAGYIDDDDKLVTYKWLSKELEVHVNTAKAILEDYWERHKNDGIVATVMLIGHTKDAAIRVEVVKESDLEEASKKYDKIISQHLYSLQKTLPNIETLVNAGRGDTKFAAIKCKEAVILSDEELFSRRWGSTIEYQAPFDEKNQPPPPPVKTKEPVNPLKQAFAKAKPAEEIEKEKETSKAESKTEVKKVSPPGKNGDKRGVISKKPVQSTQKGFSALFGKVQNQNQKKSPPSTSNEAKLADTSKTPIKANSKSNGESPMDMDDQVIEIKPHEKSKEETSSAVKEKSPENVKSQLASSRSDKKSSSLKNRQADKKCASPEVNKSTISNTIKTEKSRESSRGKKRERSQDSQKDSKKRKRIVVVSDSSEESEPEEDADPFGTSITEEPTVKPRSPSPPSVVRIEGKKKVRKVVDKHFVDEDGFMVTKKVQVMESCSEDEEAPEPPKEKKANPPKKSEISKVKKNTKQQSITNFFKKS</sequence>
<feature type="compositionally biased region" description="Acidic residues" evidence="5">
    <location>
        <begin position="377"/>
        <end position="388"/>
    </location>
</feature>
<evidence type="ECO:0000256" key="3">
    <source>
        <dbReference type="ARBA" id="ARBA00022705"/>
    </source>
</evidence>
<dbReference type="PANTHER" id="PTHR17598">
    <property type="entry name" value="DNA POLYMERASE DELTA SUBUNIT 3"/>
    <property type="match status" value="1"/>
</dbReference>
<dbReference type="GeneID" id="105264466"/>
<feature type="compositionally biased region" description="Polar residues" evidence="5">
    <location>
        <begin position="233"/>
        <end position="268"/>
    </location>
</feature>
<dbReference type="GO" id="GO:0006271">
    <property type="term" value="P:DNA strand elongation involved in DNA replication"/>
    <property type="evidence" value="ECO:0007669"/>
    <property type="project" value="TreeGrafter"/>
</dbReference>
<name>A0A9R1SYV1_9HYME</name>
<keyword evidence="4" id="KW-0539">Nucleus</keyword>
<comment type="subcellular location">
    <subcellularLocation>
        <location evidence="1">Nucleus</location>
    </subcellularLocation>
</comment>
<evidence type="ECO:0000256" key="1">
    <source>
        <dbReference type="ARBA" id="ARBA00004123"/>
    </source>
</evidence>
<keyword evidence="6" id="KW-1185">Reference proteome</keyword>
<dbReference type="OrthoDB" id="514823at2759"/>
<dbReference type="Gene3D" id="3.90.1030.20">
    <property type="entry name" value="DNA polymerase delta, p66 (Cdc27) subunit, wHTH domain"/>
    <property type="match status" value="1"/>
</dbReference>